<dbReference type="Proteomes" id="UP000095286">
    <property type="component" value="Unplaced"/>
</dbReference>
<proteinExistence type="predicted"/>
<organism evidence="1 2">
    <name type="scientific">Rhabditophanes sp. KR3021</name>
    <dbReference type="NCBI Taxonomy" id="114890"/>
    <lineage>
        <taxon>Eukaryota</taxon>
        <taxon>Metazoa</taxon>
        <taxon>Ecdysozoa</taxon>
        <taxon>Nematoda</taxon>
        <taxon>Chromadorea</taxon>
        <taxon>Rhabditida</taxon>
        <taxon>Tylenchina</taxon>
        <taxon>Panagrolaimomorpha</taxon>
        <taxon>Strongyloidoidea</taxon>
        <taxon>Alloionematidae</taxon>
        <taxon>Rhabditophanes</taxon>
    </lineage>
</organism>
<reference evidence="2" key="1">
    <citation type="submission" date="2016-11" db="UniProtKB">
        <authorList>
            <consortium name="WormBaseParasite"/>
        </authorList>
    </citation>
    <scope>IDENTIFICATION</scope>
    <source>
        <strain evidence="2">KR3021</strain>
    </source>
</reference>
<evidence type="ECO:0000313" key="2">
    <source>
        <dbReference type="WBParaSite" id="RSKR_0000048100.1"/>
    </source>
</evidence>
<protein>
    <submittedName>
        <fullName evidence="2">EB domain-containing protein</fullName>
    </submittedName>
</protein>
<accession>A0AC35TGN8</accession>
<evidence type="ECO:0000313" key="1">
    <source>
        <dbReference type="Proteomes" id="UP000095286"/>
    </source>
</evidence>
<sequence>MILASCFIVLLKLQIVCSSDPWYLPRPDIVPVEQVISNNLTVNDIKCDEGTLLKIIHSQINLECSTTMDCSSGLSCFQSTYDLKGCCLKALKPNETGCVINDQCRNVCESTRCDNSQTPSKCVCNRGYHFLFNKCWKKCPSFAYPDPVEDSSGFSQCIVKIDPEQAVRYMKRFARHLKRTFC</sequence>
<name>A0AC35TGN8_9BILA</name>
<dbReference type="WBParaSite" id="RSKR_0000048100.1">
    <property type="protein sequence ID" value="RSKR_0000048100.1"/>
    <property type="gene ID" value="RSKR_0000048100"/>
</dbReference>